<comment type="similarity">
    <text evidence="3">Belongs to the KTI12 family.</text>
</comment>
<organism evidence="4 5">
    <name type="scientific">Hermanssonia centrifuga</name>
    <dbReference type="NCBI Taxonomy" id="98765"/>
    <lineage>
        <taxon>Eukaryota</taxon>
        <taxon>Fungi</taxon>
        <taxon>Dikarya</taxon>
        <taxon>Basidiomycota</taxon>
        <taxon>Agaricomycotina</taxon>
        <taxon>Agaricomycetes</taxon>
        <taxon>Polyporales</taxon>
        <taxon>Meruliaceae</taxon>
        <taxon>Hermanssonia</taxon>
    </lineage>
</organism>
<dbReference type="SUPFAM" id="SSF52540">
    <property type="entry name" value="P-loop containing nucleoside triphosphate hydrolases"/>
    <property type="match status" value="1"/>
</dbReference>
<evidence type="ECO:0000256" key="2">
    <source>
        <dbReference type="ARBA" id="ARBA00022840"/>
    </source>
</evidence>
<dbReference type="GO" id="GO:0005524">
    <property type="term" value="F:ATP binding"/>
    <property type="evidence" value="ECO:0007669"/>
    <property type="project" value="UniProtKB-KW"/>
</dbReference>
<dbReference type="PANTHER" id="PTHR12435">
    <property type="match status" value="1"/>
</dbReference>
<evidence type="ECO:0000313" key="5">
    <source>
        <dbReference type="Proteomes" id="UP000186601"/>
    </source>
</evidence>
<proteinExistence type="inferred from homology"/>
<keyword evidence="2" id="KW-0067">ATP-binding</keyword>
<dbReference type="InterPro" id="IPR013641">
    <property type="entry name" value="KTI12/PSTK"/>
</dbReference>
<evidence type="ECO:0000313" key="4">
    <source>
        <dbReference type="EMBL" id="PSR70796.1"/>
    </source>
</evidence>
<accession>A0A2R6NEM2</accession>
<dbReference type="InterPro" id="IPR027417">
    <property type="entry name" value="P-loop_NTPase"/>
</dbReference>
<protein>
    <recommendedName>
        <fullName evidence="6">Chromatin associated protein KTI12</fullName>
    </recommendedName>
</protein>
<dbReference type="Proteomes" id="UP000186601">
    <property type="component" value="Unassembled WGS sequence"/>
</dbReference>
<keyword evidence="5" id="KW-1185">Reference proteome</keyword>
<dbReference type="Gene3D" id="3.40.50.300">
    <property type="entry name" value="P-loop containing nucleotide triphosphate hydrolases"/>
    <property type="match status" value="1"/>
</dbReference>
<name>A0A2R6NEM2_9APHY</name>
<dbReference type="EMBL" id="MLYV02001315">
    <property type="protein sequence ID" value="PSR70796.1"/>
    <property type="molecule type" value="Genomic_DNA"/>
</dbReference>
<dbReference type="Pfam" id="PF08433">
    <property type="entry name" value="KTI12"/>
    <property type="match status" value="1"/>
</dbReference>
<evidence type="ECO:0008006" key="6">
    <source>
        <dbReference type="Google" id="ProtNLM"/>
    </source>
</evidence>
<dbReference type="STRING" id="98765.A0A2R6NEM2"/>
<evidence type="ECO:0000256" key="1">
    <source>
        <dbReference type="ARBA" id="ARBA00022741"/>
    </source>
</evidence>
<evidence type="ECO:0000256" key="3">
    <source>
        <dbReference type="ARBA" id="ARBA00025768"/>
    </source>
</evidence>
<sequence length="316" mass="34778">MALITVSGYPSSGKTRRAGQLKTAFEARLQDPTYVGPKLKVVVLSDDELNISRDAYKGAFVFGFDLWPETDVLADSRSEKPARGALFTAMQRQMGTDTILIVDALNYIKGFRYQMYCAARELKLRVCTVYAVATTDLCKEWNKSRLDGHAYTEETLDNLLLRYEEPSSMVRWDSPLFTIPWIDAEIPADDIWKAITEGNVKPPNAGTQAVPKAPTDALRALEATTTSTVGAIMAEQAASGGLGGAVTLGISSEIVPSITLPPRNITLSELQRIKRQFVTVHKKAITLGTTEKGAVDWSEKSIAHKFAMYIEENLKP</sequence>
<dbReference type="AlphaFoldDB" id="A0A2R6NEM2"/>
<keyword evidence="1" id="KW-0547">Nucleotide-binding</keyword>
<comment type="caution">
    <text evidence="4">The sequence shown here is derived from an EMBL/GenBank/DDBJ whole genome shotgun (WGS) entry which is preliminary data.</text>
</comment>
<gene>
    <name evidence="4" type="ORF">PHLCEN_2v13318</name>
</gene>
<dbReference type="OrthoDB" id="9972657at2759"/>
<reference evidence="4 5" key="1">
    <citation type="submission" date="2018-02" db="EMBL/GenBank/DDBJ databases">
        <title>Genome sequence of the basidiomycete white-rot fungus Phlebia centrifuga.</title>
        <authorList>
            <person name="Granchi Z."/>
            <person name="Peng M."/>
            <person name="de Vries R.P."/>
            <person name="Hilden K."/>
            <person name="Makela M.R."/>
            <person name="Grigoriev I."/>
            <person name="Riley R."/>
        </authorList>
    </citation>
    <scope>NUCLEOTIDE SEQUENCE [LARGE SCALE GENOMIC DNA]</scope>
    <source>
        <strain evidence="4 5">FBCC195</strain>
    </source>
</reference>